<name>A0ABW4B023_9GAMM</name>
<evidence type="ECO:0000313" key="2">
    <source>
        <dbReference type="EMBL" id="MFD1382846.1"/>
    </source>
</evidence>
<accession>A0ABW4B023</accession>
<feature type="chain" id="PRO_5045851194" description="Lipocalin-like domain-containing protein" evidence="1">
    <location>
        <begin position="22"/>
        <end position="168"/>
    </location>
</feature>
<keyword evidence="1" id="KW-0732">Signal</keyword>
<gene>
    <name evidence="2" type="ORF">ACFQ45_05695</name>
</gene>
<comment type="caution">
    <text evidence="2">The sequence shown here is derived from an EMBL/GenBank/DDBJ whole genome shotgun (WGS) entry which is preliminary data.</text>
</comment>
<feature type="signal peptide" evidence="1">
    <location>
        <begin position="1"/>
        <end position="21"/>
    </location>
</feature>
<protein>
    <recommendedName>
        <fullName evidence="4">Lipocalin-like domain-containing protein</fullName>
    </recommendedName>
</protein>
<dbReference type="RefSeq" id="WP_377366024.1">
    <property type="nucleotide sequence ID" value="NZ_JBHTMN010000007.1"/>
</dbReference>
<dbReference type="Proteomes" id="UP001597059">
    <property type="component" value="Unassembled WGS sequence"/>
</dbReference>
<organism evidence="2 3">
    <name type="scientific">Rhodanobacter aciditrophus</name>
    <dbReference type="NCBI Taxonomy" id="1623218"/>
    <lineage>
        <taxon>Bacteria</taxon>
        <taxon>Pseudomonadati</taxon>
        <taxon>Pseudomonadota</taxon>
        <taxon>Gammaproteobacteria</taxon>
        <taxon>Lysobacterales</taxon>
        <taxon>Rhodanobacteraceae</taxon>
        <taxon>Rhodanobacter</taxon>
    </lineage>
</organism>
<dbReference type="EMBL" id="JBHTMN010000007">
    <property type="protein sequence ID" value="MFD1382846.1"/>
    <property type="molecule type" value="Genomic_DNA"/>
</dbReference>
<evidence type="ECO:0008006" key="4">
    <source>
        <dbReference type="Google" id="ProtNLM"/>
    </source>
</evidence>
<evidence type="ECO:0000256" key="1">
    <source>
        <dbReference type="SAM" id="SignalP"/>
    </source>
</evidence>
<sequence length="168" mass="18683">MNNNKILTIAFSALCATSVSAQTALDGDWQLQQAGNTQATLEAAVDSVVKEMNFFIRGLARGALEKETVVCQQWQLQSDAQQFTWQCDDQDPVTLNLSGETLLKGDDDREIRGTFQYADGRIETTLASERGVRTNVWQLTENGEVSYTATLVSEKLPKPLTWTLTYAR</sequence>
<evidence type="ECO:0000313" key="3">
    <source>
        <dbReference type="Proteomes" id="UP001597059"/>
    </source>
</evidence>
<reference evidence="3" key="1">
    <citation type="journal article" date="2019" name="Int. J. Syst. Evol. Microbiol.">
        <title>The Global Catalogue of Microorganisms (GCM) 10K type strain sequencing project: providing services to taxonomists for standard genome sequencing and annotation.</title>
        <authorList>
            <consortium name="The Broad Institute Genomics Platform"/>
            <consortium name="The Broad Institute Genome Sequencing Center for Infectious Disease"/>
            <person name="Wu L."/>
            <person name="Ma J."/>
        </authorList>
    </citation>
    <scope>NUCLEOTIDE SEQUENCE [LARGE SCALE GENOMIC DNA]</scope>
    <source>
        <strain evidence="3">JCM 30774</strain>
    </source>
</reference>
<keyword evidence="3" id="KW-1185">Reference proteome</keyword>
<proteinExistence type="predicted"/>